<keyword evidence="1" id="KW-1133">Transmembrane helix</keyword>
<protein>
    <submittedName>
        <fullName evidence="2">Uncharacterized protein</fullName>
    </submittedName>
</protein>
<accession>A0A2P2J754</accession>
<dbReference type="EMBL" id="GGEC01008816">
    <property type="protein sequence ID" value="MBW89299.1"/>
    <property type="molecule type" value="Transcribed_RNA"/>
</dbReference>
<evidence type="ECO:0000256" key="1">
    <source>
        <dbReference type="SAM" id="Phobius"/>
    </source>
</evidence>
<keyword evidence="1" id="KW-0472">Membrane</keyword>
<proteinExistence type="predicted"/>
<name>A0A2P2J754_RHIMU</name>
<keyword evidence="1" id="KW-0812">Transmembrane</keyword>
<feature type="transmembrane region" description="Helical" evidence="1">
    <location>
        <begin position="6"/>
        <end position="25"/>
    </location>
</feature>
<dbReference type="AlphaFoldDB" id="A0A2P2J754"/>
<evidence type="ECO:0000313" key="2">
    <source>
        <dbReference type="EMBL" id="MBW89299.1"/>
    </source>
</evidence>
<reference evidence="2" key="1">
    <citation type="submission" date="2018-02" db="EMBL/GenBank/DDBJ databases">
        <title>Rhizophora mucronata_Transcriptome.</title>
        <authorList>
            <person name="Meera S.P."/>
            <person name="Sreeshan A."/>
            <person name="Augustine A."/>
        </authorList>
    </citation>
    <scope>NUCLEOTIDE SEQUENCE</scope>
    <source>
        <tissue evidence="2">Leaf</tissue>
    </source>
</reference>
<organism evidence="2">
    <name type="scientific">Rhizophora mucronata</name>
    <name type="common">Asiatic mangrove</name>
    <dbReference type="NCBI Taxonomy" id="61149"/>
    <lineage>
        <taxon>Eukaryota</taxon>
        <taxon>Viridiplantae</taxon>
        <taxon>Streptophyta</taxon>
        <taxon>Embryophyta</taxon>
        <taxon>Tracheophyta</taxon>
        <taxon>Spermatophyta</taxon>
        <taxon>Magnoliopsida</taxon>
        <taxon>eudicotyledons</taxon>
        <taxon>Gunneridae</taxon>
        <taxon>Pentapetalae</taxon>
        <taxon>rosids</taxon>
        <taxon>fabids</taxon>
        <taxon>Malpighiales</taxon>
        <taxon>Rhizophoraceae</taxon>
        <taxon>Rhizophora</taxon>
    </lineage>
</organism>
<sequence>MGFSGGIFFFNYYYQLYVIFQWLYFNGKFRTIVVETWAQIPAATL</sequence>